<feature type="compositionally biased region" description="Low complexity" evidence="1">
    <location>
        <begin position="855"/>
        <end position="865"/>
    </location>
</feature>
<reference evidence="2" key="1">
    <citation type="submission" date="2015-07" db="EMBL/GenBank/DDBJ databases">
        <authorList>
            <person name="Noorani M."/>
        </authorList>
    </citation>
    <scope>NUCLEOTIDE SEQUENCE</scope>
    <source>
        <strain evidence="2">UTEX 1727</strain>
    </source>
</reference>
<organism evidence="2">
    <name type="scientific">Pandorina morum</name>
    <name type="common">Freshwater green alga</name>
    <name type="synonym">Volvox morum</name>
    <dbReference type="NCBI Taxonomy" id="33099"/>
    <lineage>
        <taxon>Eukaryota</taxon>
        <taxon>Viridiplantae</taxon>
        <taxon>Chlorophyta</taxon>
        <taxon>core chlorophytes</taxon>
        <taxon>Chlorophyceae</taxon>
        <taxon>CS clade</taxon>
        <taxon>Chlamydomonadales</taxon>
        <taxon>Volvocaceae</taxon>
        <taxon>Pandorina</taxon>
    </lineage>
</organism>
<protein>
    <submittedName>
        <fullName evidence="2">RlsA</fullName>
    </submittedName>
</protein>
<feature type="compositionally biased region" description="Polar residues" evidence="1">
    <location>
        <begin position="15"/>
        <end position="27"/>
    </location>
</feature>
<feature type="compositionally biased region" description="Acidic residues" evidence="1">
    <location>
        <begin position="675"/>
        <end position="687"/>
    </location>
</feature>
<dbReference type="EMBL" id="KT232175">
    <property type="protein sequence ID" value="ALD82610.1"/>
    <property type="molecule type" value="Genomic_DNA"/>
</dbReference>
<feature type="region of interest" description="Disordered" evidence="1">
    <location>
        <begin position="912"/>
        <end position="966"/>
    </location>
</feature>
<feature type="region of interest" description="Disordered" evidence="1">
    <location>
        <begin position="571"/>
        <end position="591"/>
    </location>
</feature>
<gene>
    <name evidence="2" type="primary">rlsA</name>
</gene>
<feature type="region of interest" description="Disordered" evidence="1">
    <location>
        <begin position="92"/>
        <end position="222"/>
    </location>
</feature>
<feature type="compositionally biased region" description="Low complexity" evidence="1">
    <location>
        <begin position="182"/>
        <end position="201"/>
    </location>
</feature>
<feature type="region of interest" description="Disordered" evidence="1">
    <location>
        <begin position="294"/>
        <end position="313"/>
    </location>
</feature>
<feature type="region of interest" description="Disordered" evidence="1">
    <location>
        <begin position="666"/>
        <end position="702"/>
    </location>
</feature>
<feature type="region of interest" description="Disordered" evidence="1">
    <location>
        <begin position="373"/>
        <end position="402"/>
    </location>
</feature>
<dbReference type="AlphaFoldDB" id="A0A1W5IS35"/>
<feature type="compositionally biased region" description="Pro residues" evidence="1">
    <location>
        <begin position="202"/>
        <end position="218"/>
    </location>
</feature>
<accession>A0A1W5IS35</accession>
<feature type="region of interest" description="Disordered" evidence="1">
    <location>
        <begin position="753"/>
        <end position="796"/>
    </location>
</feature>
<sequence length="1090" mass="111316">MFTADGRYGFRTAGQAANLSKDNGNHSTNEDTDGRQPASNRNGSKAPLGAASPAPAPPRLACGPANQAAVIPPMQRRLITLSTAGNLKISPLAPQQLQQRRPMAALRPPVQSTDGDPNAVVAAGASPPLFRLPSPEEPEAYGHGCGPQQDEGGDDGSGREDCGGRSGSGELPHWEKRDFDAQEAAAAAAIAAAAAPSAKQQQPPPSPPQPSPSPPPSPLRQLFPLQTIPCSEIRTPSRLLLRPMLQPAPETLPSLSPVSAGASASAVITAWPGLAAAADPKLRPDGMLPALDRNNPTAAARDNTGADGAPEEGYSFRFRPLAAAAIGPATAAAASSENTQYSPSPFAAAAGRCARLSAGADHLNAPLASPTDAEASVVGSPAGCGASTARFSSTNPPDDALLADNTAAAEDGPAPHANAPHHHHHHLNAAPEVSQQASACGGPSCRADVGTGAGALAAAAVAASAFPQVSQVTVCVTVAVRGKKAGRGPGAREDAAAMHGGYVRGPVCGDFDLVRYLDGRDCVMSGGRWVSKSQFEKIGGSAMAKWYRSIRVLPDLEPLGEWLERHGLPVTKGPARRSRKRPNIGDSDDEQQRQHLWNVWQAAQEAPAVAAGTGLRHHYAHVLPTATATAAPAPVTAAVTPIRRAPDCAMLSALLATAAAAAAAEAANEQPYGDAGEEKEEEEEEGAEGQGQGQGQRPCQRGRGVVAEEWGPMDGQLLMLLHQRGKTGSPRAADHCLVAQKLREYEACLRDSSAEPAARSDNPAKRRAVAGVVGSGDGGDVGKGGSSSMPVFRQEYRPGPGATAAVAVAGAGTQQAGVSVVMSLAGAGTGAPAAKATAGDSCGFAQARLTHEGSSHSQLPCQSSSARLTSAAAEPPARQAGDIDITPLKLPLKRPLSAALQPDEVVDLSAASRSFTPTTTAAQQSDHRHHRGPRAHELPAAPVVAGDGRTSTSQSPHACASSNPPLVSTENRLLALRLSPLRPGQASQPRPLSQVQPMAAAAAPLAPPQQPQDCSPQGLARPRLLLRGVGTPAGGGVQTESGVGAQPYVLSVQAPPTMLYLPQSGARGSEPPPGGRADGGMLEGAWARVC</sequence>
<feature type="compositionally biased region" description="Gly residues" evidence="1">
    <location>
        <begin position="773"/>
        <end position="785"/>
    </location>
</feature>
<feature type="compositionally biased region" description="Polar residues" evidence="1">
    <location>
        <begin position="912"/>
        <end position="924"/>
    </location>
</feature>
<proteinExistence type="predicted"/>
<reference evidence="2" key="2">
    <citation type="journal article" date="2017" name="J. Evol. Biol.">
        <title>Genetic Basis for Soma is Present in Undifferentiated Volvocine Green Algae.</title>
        <authorList>
            <person name="Grochau-Wright Z.I."/>
            <person name="Hanschen E.R."/>
            <person name="Ferris P.J."/>
            <person name="Hamaji T."/>
            <person name="Nozaki H."/>
            <person name="Olson B.J.S.C."/>
            <person name="Michod R.E."/>
        </authorList>
    </citation>
    <scope>NUCLEOTIDE SEQUENCE</scope>
    <source>
        <strain evidence="2">UTEX 1727</strain>
    </source>
</reference>
<feature type="compositionally biased region" description="Low complexity" evidence="1">
    <location>
        <begin position="92"/>
        <end position="107"/>
    </location>
</feature>
<feature type="region of interest" description="Disordered" evidence="1">
    <location>
        <begin position="1"/>
        <end position="61"/>
    </location>
</feature>
<name>A0A1W5IS35_PANMO</name>
<feature type="region of interest" description="Disordered" evidence="1">
    <location>
        <begin position="853"/>
        <end position="886"/>
    </location>
</feature>
<feature type="compositionally biased region" description="Polar residues" evidence="1">
    <location>
        <begin position="949"/>
        <end position="966"/>
    </location>
</feature>
<evidence type="ECO:0000256" key="1">
    <source>
        <dbReference type="SAM" id="MobiDB-lite"/>
    </source>
</evidence>
<evidence type="ECO:0000313" key="2">
    <source>
        <dbReference type="EMBL" id="ALD82610.1"/>
    </source>
</evidence>